<dbReference type="AlphaFoldDB" id="A0AA87Z0A7"/>
<dbReference type="EMBL" id="BTGU01009585">
    <property type="protein sequence ID" value="GMN26012.1"/>
    <property type="molecule type" value="Genomic_DNA"/>
</dbReference>
<gene>
    <name evidence="2" type="ORF">TIFTF001_051484</name>
</gene>
<dbReference type="Proteomes" id="UP001187192">
    <property type="component" value="Unassembled WGS sequence"/>
</dbReference>
<feature type="region of interest" description="Disordered" evidence="1">
    <location>
        <begin position="117"/>
        <end position="142"/>
    </location>
</feature>
<organism evidence="2 3">
    <name type="scientific">Ficus carica</name>
    <name type="common">Common fig</name>
    <dbReference type="NCBI Taxonomy" id="3494"/>
    <lineage>
        <taxon>Eukaryota</taxon>
        <taxon>Viridiplantae</taxon>
        <taxon>Streptophyta</taxon>
        <taxon>Embryophyta</taxon>
        <taxon>Tracheophyta</taxon>
        <taxon>Spermatophyta</taxon>
        <taxon>Magnoliopsida</taxon>
        <taxon>eudicotyledons</taxon>
        <taxon>Gunneridae</taxon>
        <taxon>Pentapetalae</taxon>
        <taxon>rosids</taxon>
        <taxon>fabids</taxon>
        <taxon>Rosales</taxon>
        <taxon>Moraceae</taxon>
        <taxon>Ficeae</taxon>
        <taxon>Ficus</taxon>
    </lineage>
</organism>
<accession>A0AA87Z0A7</accession>
<feature type="region of interest" description="Disordered" evidence="1">
    <location>
        <begin position="16"/>
        <end position="36"/>
    </location>
</feature>
<keyword evidence="3" id="KW-1185">Reference proteome</keyword>
<evidence type="ECO:0000313" key="3">
    <source>
        <dbReference type="Proteomes" id="UP001187192"/>
    </source>
</evidence>
<evidence type="ECO:0000256" key="1">
    <source>
        <dbReference type="SAM" id="MobiDB-lite"/>
    </source>
</evidence>
<comment type="caution">
    <text evidence="2">The sequence shown here is derived from an EMBL/GenBank/DDBJ whole genome shotgun (WGS) entry which is preliminary data.</text>
</comment>
<name>A0AA87Z0A7_FICCA</name>
<sequence>MWHRLVEPLGPRTPAFLGLGKNRPHVGRTDQPLGPLAEPSRSWLKPLVEPGLNFGPRQRHRLSGSWATCRRLSAHAPRFLGHWCNRSPTCTAFHAYQHPTPTNRDRTRTTSANLISHVSQTLSRPPWPQVPQNSLTCPRPAG</sequence>
<protein>
    <submittedName>
        <fullName evidence="2">Uncharacterized protein</fullName>
    </submittedName>
</protein>
<proteinExistence type="predicted"/>
<reference evidence="2" key="1">
    <citation type="submission" date="2023-07" db="EMBL/GenBank/DDBJ databases">
        <title>draft genome sequence of fig (Ficus carica).</title>
        <authorList>
            <person name="Takahashi T."/>
            <person name="Nishimura K."/>
        </authorList>
    </citation>
    <scope>NUCLEOTIDE SEQUENCE</scope>
</reference>
<evidence type="ECO:0000313" key="2">
    <source>
        <dbReference type="EMBL" id="GMN26012.1"/>
    </source>
</evidence>